<dbReference type="RefSeq" id="WP_091761191.1">
    <property type="nucleotide sequence ID" value="NZ_FOHB01000007.1"/>
</dbReference>
<dbReference type="InterPro" id="IPR008927">
    <property type="entry name" value="6-PGluconate_DH-like_C_sf"/>
</dbReference>
<evidence type="ECO:0000256" key="4">
    <source>
        <dbReference type="PIRNR" id="PIRNR000124"/>
    </source>
</evidence>
<dbReference type="PIRSF" id="PIRSF500136">
    <property type="entry name" value="UDP_ManNAc_DH"/>
    <property type="match status" value="1"/>
</dbReference>
<evidence type="ECO:0000256" key="3">
    <source>
        <dbReference type="ARBA" id="ARBA00023027"/>
    </source>
</evidence>
<organism evidence="6 7">
    <name type="scientific">Pedococcus cremeus</name>
    <dbReference type="NCBI Taxonomy" id="587636"/>
    <lineage>
        <taxon>Bacteria</taxon>
        <taxon>Bacillati</taxon>
        <taxon>Actinomycetota</taxon>
        <taxon>Actinomycetes</taxon>
        <taxon>Micrococcales</taxon>
        <taxon>Intrasporangiaceae</taxon>
        <taxon>Pedococcus</taxon>
    </lineage>
</organism>
<dbReference type="SUPFAM" id="SSF51735">
    <property type="entry name" value="NAD(P)-binding Rossmann-fold domains"/>
    <property type="match status" value="1"/>
</dbReference>
<evidence type="ECO:0000313" key="6">
    <source>
        <dbReference type="EMBL" id="SES42915.1"/>
    </source>
</evidence>
<dbReference type="GO" id="GO:0000271">
    <property type="term" value="P:polysaccharide biosynthetic process"/>
    <property type="evidence" value="ECO:0007669"/>
    <property type="project" value="InterPro"/>
</dbReference>
<keyword evidence="7" id="KW-1185">Reference proteome</keyword>
<evidence type="ECO:0000256" key="1">
    <source>
        <dbReference type="ARBA" id="ARBA00006601"/>
    </source>
</evidence>
<dbReference type="OrthoDB" id="5193947at2"/>
<comment type="similarity">
    <text evidence="1 4">Belongs to the UDP-glucose/GDP-mannose dehydrogenase family.</text>
</comment>
<dbReference type="PANTHER" id="PTHR43491">
    <property type="entry name" value="UDP-N-ACETYL-D-MANNOSAMINE DEHYDROGENASE"/>
    <property type="match status" value="1"/>
</dbReference>
<reference evidence="7" key="1">
    <citation type="submission" date="2016-10" db="EMBL/GenBank/DDBJ databases">
        <authorList>
            <person name="Varghese N."/>
            <person name="Submissions S."/>
        </authorList>
    </citation>
    <scope>NUCLEOTIDE SEQUENCE [LARGE SCALE GENOMIC DNA]</scope>
    <source>
        <strain evidence="7">CGMCC 1.6963</strain>
    </source>
</reference>
<dbReference type="InterPro" id="IPR014026">
    <property type="entry name" value="UDP-Glc/GDP-Man_DH_dimer"/>
</dbReference>
<keyword evidence="2" id="KW-0560">Oxidoreductase</keyword>
<dbReference type="PIRSF" id="PIRSF000124">
    <property type="entry name" value="UDPglc_GDPman_dh"/>
    <property type="match status" value="1"/>
</dbReference>
<evidence type="ECO:0000259" key="5">
    <source>
        <dbReference type="SMART" id="SM00984"/>
    </source>
</evidence>
<name>A0A1H9X9V5_9MICO</name>
<dbReference type="SUPFAM" id="SSF52413">
    <property type="entry name" value="UDP-glucose/GDP-mannose dehydrogenase C-terminal domain"/>
    <property type="match status" value="1"/>
</dbReference>
<protein>
    <submittedName>
        <fullName evidence="6">Nucleotide sugar dehydrogenase</fullName>
    </submittedName>
</protein>
<dbReference type="GO" id="GO:0016628">
    <property type="term" value="F:oxidoreductase activity, acting on the CH-CH group of donors, NAD or NADP as acceptor"/>
    <property type="evidence" value="ECO:0007669"/>
    <property type="project" value="InterPro"/>
</dbReference>
<accession>A0A1H9X9V5</accession>
<dbReference type="Pfam" id="PF03721">
    <property type="entry name" value="UDPG_MGDP_dh_N"/>
    <property type="match status" value="1"/>
</dbReference>
<evidence type="ECO:0000313" key="7">
    <source>
        <dbReference type="Proteomes" id="UP000199019"/>
    </source>
</evidence>
<dbReference type="InterPro" id="IPR001732">
    <property type="entry name" value="UDP-Glc/GDP-Man_DH_N"/>
</dbReference>
<feature type="domain" description="UDP-glucose/GDP-mannose dehydrogenase C-terminal" evidence="5">
    <location>
        <begin position="334"/>
        <end position="427"/>
    </location>
</feature>
<dbReference type="AlphaFoldDB" id="A0A1H9X9V5"/>
<dbReference type="InterPro" id="IPR028359">
    <property type="entry name" value="UDP_ManNAc/GlcNAc_DH"/>
</dbReference>
<dbReference type="STRING" id="587636.SAMN05216199_3548"/>
<dbReference type="Pfam" id="PF00984">
    <property type="entry name" value="UDPG_MGDP_dh"/>
    <property type="match status" value="1"/>
</dbReference>
<dbReference type="InterPro" id="IPR036291">
    <property type="entry name" value="NAD(P)-bd_dom_sf"/>
</dbReference>
<dbReference type="GO" id="GO:0051287">
    <property type="term" value="F:NAD binding"/>
    <property type="evidence" value="ECO:0007669"/>
    <property type="project" value="InterPro"/>
</dbReference>
<dbReference type="InterPro" id="IPR036220">
    <property type="entry name" value="UDP-Glc/GDP-Man_DH_C_sf"/>
</dbReference>
<dbReference type="PANTHER" id="PTHR43491:SF2">
    <property type="entry name" value="UDP-N-ACETYL-D-MANNOSAMINE DEHYDROGENASE"/>
    <property type="match status" value="1"/>
</dbReference>
<dbReference type="EMBL" id="FOHB01000007">
    <property type="protein sequence ID" value="SES42915.1"/>
    <property type="molecule type" value="Genomic_DNA"/>
</dbReference>
<sequence length="464" mass="48552">MKITVVGLGKIGLPLAVQFARSGHEVFGADVNASVVEQVNAGVEPFPGEAHLGEYLKEVAGAGDGSAEGAGEGGRLSATTDTAAAVADSDAVVVVVPLFVDDQARPDFGWMDSATQDIARGLKPGTLVVYETTLPVGTTRTRWKPMLEAGSGLVEGSDFHLVFSPERVLTGRVFEDLRKYPKLVGGLSEAGAAKAVEFYEAVLQFDERLDLQRGNGVWDLGSAEAAEMAKLAETTYRDVNIGLANQFGAFAARHGIDVYQVIEASNSQPYSHIHRPGIAVGGHCIPVYPRLYLWNDPDATVVRAAREANAAMPAYTVGLAVGAAGGDLSGKRVVVLGASYRGGVKETAFSGVFATVQALGEAGAVVLVHDPMYTAQELKGFGWDAYELGQPADVVVVQADHAEYAGLSKDDFPGVQVVVDGRRLLDKEKFGGVRFLVVGQAEHGISEQGVADLDVAGAAQGAGA</sequence>
<dbReference type="GO" id="GO:0016616">
    <property type="term" value="F:oxidoreductase activity, acting on the CH-OH group of donors, NAD or NADP as acceptor"/>
    <property type="evidence" value="ECO:0007669"/>
    <property type="project" value="InterPro"/>
</dbReference>
<evidence type="ECO:0000256" key="2">
    <source>
        <dbReference type="ARBA" id="ARBA00023002"/>
    </source>
</evidence>
<dbReference type="Gene3D" id="3.40.50.720">
    <property type="entry name" value="NAD(P)-binding Rossmann-like Domain"/>
    <property type="match status" value="2"/>
</dbReference>
<gene>
    <name evidence="6" type="ORF">SAMN05216199_3548</name>
</gene>
<dbReference type="NCBIfam" id="TIGR03026">
    <property type="entry name" value="NDP-sugDHase"/>
    <property type="match status" value="1"/>
</dbReference>
<keyword evidence="3" id="KW-0520">NAD</keyword>
<dbReference type="Proteomes" id="UP000199019">
    <property type="component" value="Unassembled WGS sequence"/>
</dbReference>
<dbReference type="InterPro" id="IPR017476">
    <property type="entry name" value="UDP-Glc/GDP-Man"/>
</dbReference>
<dbReference type="SUPFAM" id="SSF48179">
    <property type="entry name" value="6-phosphogluconate dehydrogenase C-terminal domain-like"/>
    <property type="match status" value="1"/>
</dbReference>
<dbReference type="InterPro" id="IPR014027">
    <property type="entry name" value="UDP-Glc/GDP-Man_DH_C"/>
</dbReference>
<proteinExistence type="inferred from homology"/>
<dbReference type="Pfam" id="PF03720">
    <property type="entry name" value="UDPG_MGDP_dh_C"/>
    <property type="match status" value="1"/>
</dbReference>
<dbReference type="SMART" id="SM00984">
    <property type="entry name" value="UDPG_MGDP_dh_C"/>
    <property type="match status" value="1"/>
</dbReference>